<dbReference type="PRINTS" id="PR01494">
    <property type="entry name" value="KV9CHANNEL"/>
</dbReference>
<sequence length="742" mass="84246">MAGPRLLPPELPVLLLLPLVLPILPLSPGNAAAPSRCRPDEFQCAPDAPCFPQDWRCDGHPDCEDDGDEWGCGTATAAEPSAGSPALTPPRSSAVPPFSSAEPAATPEPEVSVPSGSQGYTWILTVAVEMSLEICHVLGQTLSVWHVGPPAKGLIAVHLSELTVQGQISAQCLWFTVGHVHLAQVFTKCTKLLPWLLTLKVGTWLAKQTPVISLGVGVFHSWIASRNRSHCIRRPGTMRQQWTRRASLSASLKIGDHRGHCRTPEEEESYIPFAQDSLVRQWNSMQNVADGNQENSQTPIQRNKYLLNINVGGKLFQIAYKVLAQYPITRLGKLALYTDPVKKLQLCDDYLVQKNEYFFDRDPSIFHYIFHFYRSGVLWVMDEMCPSNFVEEIEYWGIHLKYSQRCCRILFEEKRDELNEYLKIEKELEAELEPLESGAQFDGKFLGRFRKMVWNLIENPYSSVPAKIIAVMSSFFVLISIVGMTLSTVEEMKNKTGKMWMEQMEMICAIFFTSEYVMRLISSSSFKNFLRAAFNAIDLVAILPFYIQILFENLDDGDMQYHEELHKVENVSKLGKVLKLIKLMRIFRILKLARHSTGLRAFSFTMRQCYQQVCCLLLFIAMGVFTFSALIHSVEHDVPGTDFTSIPCAWWWAAVSLSTVGYGDTVPDTILGRLVAFVCISFGIILNGMPISILYNKFSDYYAKLKAHEMSQSLQLSRRIRLKERVLRKFSECWRADPHYYR</sequence>
<dbReference type="GO" id="GO:0051260">
    <property type="term" value="P:protein homooligomerization"/>
    <property type="evidence" value="ECO:0007669"/>
    <property type="project" value="InterPro"/>
</dbReference>
<feature type="chain" id="PRO_5035442220" description="Potassium voltage-gated channel subfamily V member 2" evidence="17">
    <location>
        <begin position="32"/>
        <end position="742"/>
    </location>
</feature>
<dbReference type="SUPFAM" id="SSF54695">
    <property type="entry name" value="POZ domain"/>
    <property type="match status" value="1"/>
</dbReference>
<evidence type="ECO:0000259" key="18">
    <source>
        <dbReference type="Pfam" id="PF00520"/>
    </source>
</evidence>
<keyword evidence="9 16" id="KW-1133">Transmembrane helix</keyword>
<dbReference type="GO" id="GO:0001508">
    <property type="term" value="P:action potential"/>
    <property type="evidence" value="ECO:0007669"/>
    <property type="project" value="TreeGrafter"/>
</dbReference>
<dbReference type="InterPro" id="IPR011333">
    <property type="entry name" value="SKP1/BTB/POZ_sf"/>
</dbReference>
<evidence type="ECO:0000256" key="15">
    <source>
        <dbReference type="SAM" id="MobiDB-lite"/>
    </source>
</evidence>
<reference evidence="20" key="1">
    <citation type="submission" date="2019-04" db="EMBL/GenBank/DDBJ databases">
        <title>Genome assembly of Zosterops borbonicus 15179.</title>
        <authorList>
            <person name="Leroy T."/>
            <person name="Anselmetti Y."/>
            <person name="Tilak M.-K."/>
            <person name="Nabholz B."/>
        </authorList>
    </citation>
    <scope>NUCLEOTIDE SEQUENCE</scope>
    <source>
        <strain evidence="20">HGM_15179</strain>
        <tissue evidence="20">Muscle</tissue>
    </source>
</reference>
<gene>
    <name evidence="20" type="ORF">HGM15179_011988</name>
</gene>
<evidence type="ECO:0000256" key="3">
    <source>
        <dbReference type="ARBA" id="ARBA00022475"/>
    </source>
</evidence>
<evidence type="ECO:0000256" key="17">
    <source>
        <dbReference type="SAM" id="SignalP"/>
    </source>
</evidence>
<evidence type="ECO:0000313" key="21">
    <source>
        <dbReference type="Proteomes" id="UP000796761"/>
    </source>
</evidence>
<proteinExistence type="predicted"/>
<comment type="caution">
    <text evidence="14">Lacks conserved residue(s) required for the propagation of feature annotation.</text>
</comment>
<feature type="disulfide bond" evidence="14">
    <location>
        <begin position="57"/>
        <end position="72"/>
    </location>
</feature>
<dbReference type="InterPro" id="IPR002172">
    <property type="entry name" value="LDrepeatLR_classA_rpt"/>
</dbReference>
<keyword evidence="7" id="KW-0851">Voltage-gated channel</keyword>
<evidence type="ECO:0000256" key="10">
    <source>
        <dbReference type="ARBA" id="ARBA00023065"/>
    </source>
</evidence>
<feature type="region of interest" description="Disordered" evidence="15">
    <location>
        <begin position="71"/>
        <end position="115"/>
    </location>
</feature>
<evidence type="ECO:0000256" key="8">
    <source>
        <dbReference type="ARBA" id="ARBA00022958"/>
    </source>
</evidence>
<keyword evidence="4" id="KW-0633">Potassium transport</keyword>
<evidence type="ECO:0000256" key="1">
    <source>
        <dbReference type="ARBA" id="ARBA00004651"/>
    </source>
</evidence>
<dbReference type="Pfam" id="PF00520">
    <property type="entry name" value="Ion_trans"/>
    <property type="match status" value="1"/>
</dbReference>
<dbReference type="SMART" id="SM00192">
    <property type="entry name" value="LDLa"/>
    <property type="match status" value="1"/>
</dbReference>
<dbReference type="SUPFAM" id="SSF57424">
    <property type="entry name" value="LDL receptor-like module"/>
    <property type="match status" value="1"/>
</dbReference>
<keyword evidence="6" id="KW-0631">Potassium channel</keyword>
<dbReference type="InterPro" id="IPR003131">
    <property type="entry name" value="T1-type_BTB"/>
</dbReference>
<evidence type="ECO:0000256" key="6">
    <source>
        <dbReference type="ARBA" id="ARBA00022826"/>
    </source>
</evidence>
<evidence type="ECO:0008006" key="22">
    <source>
        <dbReference type="Google" id="ProtNLM"/>
    </source>
</evidence>
<keyword evidence="2" id="KW-0813">Transport</keyword>
<keyword evidence="17" id="KW-0732">Signal</keyword>
<dbReference type="InterPro" id="IPR027359">
    <property type="entry name" value="Volt_channel_dom_sf"/>
</dbReference>
<evidence type="ECO:0000256" key="16">
    <source>
        <dbReference type="SAM" id="Phobius"/>
    </source>
</evidence>
<evidence type="ECO:0000256" key="13">
    <source>
        <dbReference type="ARBA" id="ARBA00023303"/>
    </source>
</evidence>
<dbReference type="Gene3D" id="1.10.287.70">
    <property type="match status" value="1"/>
</dbReference>
<dbReference type="FunFam" id="1.10.287.70:FF:000005">
    <property type="entry name" value="potassium voltage-gated channel subfamily G member 1"/>
    <property type="match status" value="1"/>
</dbReference>
<dbReference type="SUPFAM" id="SSF81324">
    <property type="entry name" value="Voltage-gated potassium channels"/>
    <property type="match status" value="1"/>
</dbReference>
<dbReference type="Gene3D" id="4.10.400.10">
    <property type="entry name" value="Low-density Lipoprotein Receptor"/>
    <property type="match status" value="1"/>
</dbReference>
<keyword evidence="12 14" id="KW-1015">Disulfide bond</keyword>
<dbReference type="CDD" id="cd00112">
    <property type="entry name" value="LDLa"/>
    <property type="match status" value="1"/>
</dbReference>
<dbReference type="InterPro" id="IPR036055">
    <property type="entry name" value="LDL_receptor-like_sf"/>
</dbReference>
<feature type="domain" description="Potassium channel tetramerisation-type BTB" evidence="19">
    <location>
        <begin position="307"/>
        <end position="406"/>
    </location>
</feature>
<evidence type="ECO:0000256" key="7">
    <source>
        <dbReference type="ARBA" id="ARBA00022882"/>
    </source>
</evidence>
<dbReference type="InterPro" id="IPR003968">
    <property type="entry name" value="K_chnl_volt-dep_Kv"/>
</dbReference>
<keyword evidence="13" id="KW-0407">Ion channel</keyword>
<feature type="transmembrane region" description="Helical" evidence="16">
    <location>
        <begin position="674"/>
        <end position="695"/>
    </location>
</feature>
<keyword evidence="21" id="KW-1185">Reference proteome</keyword>
<dbReference type="GO" id="GO:0005251">
    <property type="term" value="F:delayed rectifier potassium channel activity"/>
    <property type="evidence" value="ECO:0007669"/>
    <property type="project" value="TreeGrafter"/>
</dbReference>
<feature type="transmembrane region" description="Helical" evidence="16">
    <location>
        <begin position="468"/>
        <end position="489"/>
    </location>
</feature>
<dbReference type="PROSITE" id="PS50068">
    <property type="entry name" value="LDLRA_2"/>
    <property type="match status" value="1"/>
</dbReference>
<dbReference type="FunFam" id="3.30.710.10:FF:000188">
    <property type="entry name" value="Si:rp71-39b20.4"/>
    <property type="match status" value="1"/>
</dbReference>
<feature type="signal peptide" evidence="17">
    <location>
        <begin position="1"/>
        <end position="31"/>
    </location>
</feature>
<dbReference type="Pfam" id="PF00057">
    <property type="entry name" value="Ldl_recept_a"/>
    <property type="match status" value="1"/>
</dbReference>
<evidence type="ECO:0000256" key="2">
    <source>
        <dbReference type="ARBA" id="ARBA00022448"/>
    </source>
</evidence>
<organism evidence="20 21">
    <name type="scientific">Zosterops borbonicus</name>
    <dbReference type="NCBI Taxonomy" id="364589"/>
    <lineage>
        <taxon>Eukaryota</taxon>
        <taxon>Metazoa</taxon>
        <taxon>Chordata</taxon>
        <taxon>Craniata</taxon>
        <taxon>Vertebrata</taxon>
        <taxon>Euteleostomi</taxon>
        <taxon>Archelosauria</taxon>
        <taxon>Archosauria</taxon>
        <taxon>Dinosauria</taxon>
        <taxon>Saurischia</taxon>
        <taxon>Theropoda</taxon>
        <taxon>Coelurosauria</taxon>
        <taxon>Aves</taxon>
        <taxon>Neognathae</taxon>
        <taxon>Neoaves</taxon>
        <taxon>Telluraves</taxon>
        <taxon>Australaves</taxon>
        <taxon>Passeriformes</taxon>
        <taxon>Sylvioidea</taxon>
        <taxon>Zosteropidae</taxon>
        <taxon>Zosterops</taxon>
    </lineage>
</organism>
<dbReference type="Proteomes" id="UP000796761">
    <property type="component" value="Unassembled WGS sequence"/>
</dbReference>
<dbReference type="PRINTS" id="PR00169">
    <property type="entry name" value="KCHANNEL"/>
</dbReference>
<evidence type="ECO:0000256" key="11">
    <source>
        <dbReference type="ARBA" id="ARBA00023136"/>
    </source>
</evidence>
<comment type="subcellular location">
    <subcellularLocation>
        <location evidence="1">Cell membrane</location>
        <topology evidence="1">Multi-pass membrane protein</topology>
    </subcellularLocation>
</comment>
<dbReference type="Pfam" id="PF02214">
    <property type="entry name" value="BTB_2"/>
    <property type="match status" value="1"/>
</dbReference>
<dbReference type="InterPro" id="IPR028325">
    <property type="entry name" value="VG_K_chnl"/>
</dbReference>
<comment type="caution">
    <text evidence="20">The sequence shown here is derived from an EMBL/GenBank/DDBJ whole genome shotgun (WGS) entry which is preliminary data.</text>
</comment>
<keyword evidence="3" id="KW-1003">Cell membrane</keyword>
<protein>
    <recommendedName>
        <fullName evidence="22">Potassium voltage-gated channel subfamily V member 2</fullName>
    </recommendedName>
</protein>
<dbReference type="EMBL" id="SWJQ01000383">
    <property type="protein sequence ID" value="TRZ15128.1"/>
    <property type="molecule type" value="Genomic_DNA"/>
</dbReference>
<dbReference type="Gene3D" id="3.30.710.10">
    <property type="entry name" value="Potassium Channel Kv1.1, Chain A"/>
    <property type="match status" value="1"/>
</dbReference>
<evidence type="ECO:0000313" key="20">
    <source>
        <dbReference type="EMBL" id="TRZ15128.1"/>
    </source>
</evidence>
<keyword evidence="8" id="KW-0630">Potassium</keyword>
<keyword evidence="10" id="KW-0406">Ion transport</keyword>
<evidence type="ECO:0000256" key="9">
    <source>
        <dbReference type="ARBA" id="ARBA00022989"/>
    </source>
</evidence>
<dbReference type="InterPro" id="IPR003971">
    <property type="entry name" value="K_chnl_volt-dep_Kv5/Kv9"/>
</dbReference>
<evidence type="ECO:0000256" key="12">
    <source>
        <dbReference type="ARBA" id="ARBA00023157"/>
    </source>
</evidence>
<dbReference type="Gene3D" id="1.20.120.350">
    <property type="entry name" value="Voltage-gated potassium channels. Chain C"/>
    <property type="match status" value="1"/>
</dbReference>
<dbReference type="AlphaFoldDB" id="A0A8K1GBL7"/>
<dbReference type="InterPro" id="IPR005821">
    <property type="entry name" value="Ion_trans_dom"/>
</dbReference>
<feature type="transmembrane region" description="Helical" evidence="16">
    <location>
        <begin position="610"/>
        <end position="631"/>
    </location>
</feature>
<keyword evidence="5 16" id="KW-0812">Transmembrane</keyword>
<name>A0A8K1GBL7_9PASS</name>
<dbReference type="OrthoDB" id="296522at2759"/>
<dbReference type="PRINTS" id="PR01491">
    <property type="entry name" value="KVCHANNEL"/>
</dbReference>
<feature type="domain" description="Ion transport" evidence="18">
    <location>
        <begin position="467"/>
        <end position="704"/>
    </location>
</feature>
<evidence type="ECO:0000256" key="5">
    <source>
        <dbReference type="ARBA" id="ARBA00022692"/>
    </source>
</evidence>
<dbReference type="PANTHER" id="PTHR11537">
    <property type="entry name" value="VOLTAGE-GATED POTASSIUM CHANNEL"/>
    <property type="match status" value="1"/>
</dbReference>
<keyword evidence="11 16" id="KW-0472">Membrane</keyword>
<accession>A0A8K1GBL7</accession>
<evidence type="ECO:0000259" key="19">
    <source>
        <dbReference type="Pfam" id="PF02214"/>
    </source>
</evidence>
<evidence type="ECO:0000256" key="14">
    <source>
        <dbReference type="PROSITE-ProRule" id="PRU00124"/>
    </source>
</evidence>
<evidence type="ECO:0000256" key="4">
    <source>
        <dbReference type="ARBA" id="ARBA00022538"/>
    </source>
</evidence>
<dbReference type="PANTHER" id="PTHR11537:SF65">
    <property type="entry name" value="BTB DOMAIN-CONTAINING PROTEIN"/>
    <property type="match status" value="1"/>
</dbReference>
<dbReference type="GO" id="GO:0008076">
    <property type="term" value="C:voltage-gated potassium channel complex"/>
    <property type="evidence" value="ECO:0007669"/>
    <property type="project" value="InterPro"/>
</dbReference>